<keyword evidence="6" id="KW-0325">Glycoprotein</keyword>
<keyword evidence="3" id="KW-1003">Cell membrane</keyword>
<keyword evidence="5 10" id="KW-0732">Signal</keyword>
<dbReference type="PANTHER" id="PTHR31018">
    <property type="entry name" value="SPORULATION-SPECIFIC PROTEIN-RELATED"/>
    <property type="match status" value="1"/>
</dbReference>
<keyword evidence="9" id="KW-0472">Membrane</keyword>
<dbReference type="InterPro" id="IPR036941">
    <property type="entry name" value="Rcpt_L-dom_sf"/>
</dbReference>
<accession>B2G412</accession>
<dbReference type="Gene3D" id="3.80.20.20">
    <property type="entry name" value="Receptor L-domain"/>
    <property type="match status" value="1"/>
</dbReference>
<name>B2G412_ZYGRO</name>
<dbReference type="RefSeq" id="XP_002497986.1">
    <property type="nucleotide sequence ID" value="XM_002497941.1"/>
</dbReference>
<dbReference type="EMBL" id="BDGX01000023">
    <property type="protein sequence ID" value="GAV50555.1"/>
    <property type="molecule type" value="Genomic_DNA"/>
</dbReference>
<reference evidence="12 13" key="2">
    <citation type="submission" date="2016-08" db="EMBL/GenBank/DDBJ databases">
        <title>Draft genome sequence of allopolyploid Zygosaccharomyces rouxii.</title>
        <authorList>
            <person name="Watanabe J."/>
            <person name="Uehara K."/>
            <person name="Mogi Y."/>
            <person name="Tsukioka Y."/>
        </authorList>
    </citation>
    <scope>NUCLEOTIDE SEQUENCE [LARGE SCALE GENOMIC DNA]</scope>
    <source>
        <strain evidence="12 13">NBRC 110957</strain>
    </source>
</reference>
<dbReference type="GO" id="GO:0009986">
    <property type="term" value="C:cell surface"/>
    <property type="evidence" value="ECO:0007669"/>
    <property type="project" value="TreeGrafter"/>
</dbReference>
<evidence type="ECO:0000313" key="12">
    <source>
        <dbReference type="EMBL" id="GAV50555.1"/>
    </source>
</evidence>
<evidence type="ECO:0000256" key="1">
    <source>
        <dbReference type="ARBA" id="ARBA00004609"/>
    </source>
</evidence>
<evidence type="ECO:0000256" key="8">
    <source>
        <dbReference type="SAM" id="MobiDB-lite"/>
    </source>
</evidence>
<dbReference type="Proteomes" id="UP000187013">
    <property type="component" value="Unassembled WGS sequence"/>
</dbReference>
<sequence>MKYELAFLLPLFVASTFAKLNIQGQQPSVAEEFSAFGGGKGPRLPHNVRPHGNFLNNRRDLSELCRKDHHIIEASGDLHILGIECGNISGSITFSNYEDSVIDFGDLESIGGGLIIEGSSSVVKIQGRKLKKVGGVFFIKNLTSLVAIELPLLKYINAIEWKVVPILTNARLDDHVEGLTSITISDSSLATINGFQKVDELAILDINNNRFLERINTNVKRVTKELRVHANAKELELELPELKSARNITVRDTSSIELPKLEKVDNSLEFIENQVSKLFLSNLKSIGGTLGIMQNSLLSSLDLGNVTDINGGLVIANNTHLEKIDFLQKLKQIGGAIYFEGRFQDTDFPELKLVKGSAFIKSNSVILDCNKWITPLNGRAIIRGGKLLCISGRKQKTQNISQDGKVLDESEAGSNDQNNKDNSKSKNGVFSKITSSGSSIFDNLNMVWIFGITWVFCLLSVFHLG</sequence>
<evidence type="ECO:0000313" key="13">
    <source>
        <dbReference type="Proteomes" id="UP000187013"/>
    </source>
</evidence>
<dbReference type="AlphaFoldDB" id="B2G412"/>
<dbReference type="OrthoDB" id="536881at2759"/>
<evidence type="ECO:0000256" key="10">
    <source>
        <dbReference type="SAM" id="SignalP"/>
    </source>
</evidence>
<evidence type="ECO:0000256" key="9">
    <source>
        <dbReference type="SAM" id="Phobius"/>
    </source>
</evidence>
<feature type="transmembrane region" description="Helical" evidence="9">
    <location>
        <begin position="446"/>
        <end position="464"/>
    </location>
</feature>
<keyword evidence="4" id="KW-0336">GPI-anchor</keyword>
<dbReference type="eggNOG" id="ENOG502QT4Q">
    <property type="taxonomic scope" value="Eukaryota"/>
</dbReference>
<evidence type="ECO:0000256" key="6">
    <source>
        <dbReference type="ARBA" id="ARBA00023180"/>
    </source>
</evidence>
<keyword evidence="7" id="KW-0449">Lipoprotein</keyword>
<evidence type="ECO:0000256" key="7">
    <source>
        <dbReference type="ARBA" id="ARBA00023288"/>
    </source>
</evidence>
<evidence type="ECO:0000313" key="11">
    <source>
        <dbReference type="EMBL" id="CAQ43321.1"/>
    </source>
</evidence>
<protein>
    <submittedName>
        <fullName evidence="11">Sporulation-specific protein 2 and Sporulation-specific protein 22</fullName>
    </submittedName>
</protein>
<dbReference type="PANTHER" id="PTHR31018:SF12">
    <property type="entry name" value="SPORULATION-SPECIFIC PROTEIN 2-RELATED"/>
    <property type="match status" value="1"/>
</dbReference>
<dbReference type="InterPro" id="IPR051648">
    <property type="entry name" value="CWI-Assembly_Regulator"/>
</dbReference>
<proteinExistence type="inferred from homology"/>
<dbReference type="GO" id="GO:0030476">
    <property type="term" value="P:ascospore wall assembly"/>
    <property type="evidence" value="ECO:0007669"/>
    <property type="project" value="TreeGrafter"/>
</dbReference>
<gene>
    <name evidence="11" type="primary">Zr_SPS2 and Zr_YCL048W</name>
    <name evidence="11" type="ORF">Zrou_1p27</name>
    <name evidence="12" type="ORF">ZYGR_0W00810</name>
</gene>
<dbReference type="EMBL" id="AM989980">
    <property type="protein sequence ID" value="CAQ43321.1"/>
    <property type="molecule type" value="Genomic_DNA"/>
</dbReference>
<dbReference type="SUPFAM" id="SSF52058">
    <property type="entry name" value="L domain-like"/>
    <property type="match status" value="2"/>
</dbReference>
<dbReference type="GO" id="GO:0098552">
    <property type="term" value="C:side of membrane"/>
    <property type="evidence" value="ECO:0007669"/>
    <property type="project" value="UniProtKB-KW"/>
</dbReference>
<dbReference type="GO" id="GO:0009277">
    <property type="term" value="C:fungal-type cell wall"/>
    <property type="evidence" value="ECO:0007669"/>
    <property type="project" value="TreeGrafter"/>
</dbReference>
<keyword evidence="9" id="KW-0812">Transmembrane</keyword>
<reference evidence="11" key="1">
    <citation type="submission" date="2008-02" db="EMBL/GenBank/DDBJ databases">
        <title>Zygosaccharomyces rouxii homologs of Saccharomyces cerevisiae chromosome III.</title>
        <authorList>
            <person name="Gordon J.L."/>
            <person name="Wolfe K.H."/>
        </authorList>
    </citation>
    <scope>NUCLEOTIDE SEQUENCE</scope>
    <source>
        <strain evidence="11">CBS 732</strain>
    </source>
</reference>
<evidence type="ECO:0000256" key="3">
    <source>
        <dbReference type="ARBA" id="ARBA00022475"/>
    </source>
</evidence>
<dbReference type="GO" id="GO:0005886">
    <property type="term" value="C:plasma membrane"/>
    <property type="evidence" value="ECO:0007669"/>
    <property type="project" value="UniProtKB-SubCell"/>
</dbReference>
<evidence type="ECO:0000256" key="5">
    <source>
        <dbReference type="ARBA" id="ARBA00022729"/>
    </source>
</evidence>
<evidence type="ECO:0000256" key="4">
    <source>
        <dbReference type="ARBA" id="ARBA00022622"/>
    </source>
</evidence>
<dbReference type="OMA" id="NNNRYME"/>
<comment type="similarity">
    <text evidence="2">Belongs to the SPS2 family.</text>
</comment>
<feature type="signal peptide" evidence="10">
    <location>
        <begin position="1"/>
        <end position="18"/>
    </location>
</feature>
<evidence type="ECO:0000256" key="2">
    <source>
        <dbReference type="ARBA" id="ARBA00005798"/>
    </source>
</evidence>
<feature type="chain" id="PRO_5002776143" evidence="10">
    <location>
        <begin position="19"/>
        <end position="465"/>
    </location>
</feature>
<keyword evidence="9" id="KW-1133">Transmembrane helix</keyword>
<comment type="subcellular location">
    <subcellularLocation>
        <location evidence="1">Cell membrane</location>
        <topology evidence="1">Lipid-anchor</topology>
        <topology evidence="1">GPI-anchor</topology>
    </subcellularLocation>
</comment>
<dbReference type="KEGG" id="zro:ZYRO0F18040g"/>
<organism evidence="11">
    <name type="scientific">Zygosaccharomyces rouxii</name>
    <dbReference type="NCBI Taxonomy" id="4956"/>
    <lineage>
        <taxon>Eukaryota</taxon>
        <taxon>Fungi</taxon>
        <taxon>Dikarya</taxon>
        <taxon>Ascomycota</taxon>
        <taxon>Saccharomycotina</taxon>
        <taxon>Saccharomycetes</taxon>
        <taxon>Saccharomycetales</taxon>
        <taxon>Saccharomycetaceae</taxon>
        <taxon>Zygosaccharomyces</taxon>
    </lineage>
</organism>
<feature type="region of interest" description="Disordered" evidence="8">
    <location>
        <begin position="400"/>
        <end position="426"/>
    </location>
</feature>